<keyword evidence="1" id="KW-0472">Membrane</keyword>
<evidence type="ECO:0008006" key="4">
    <source>
        <dbReference type="Google" id="ProtNLM"/>
    </source>
</evidence>
<dbReference type="GO" id="GO:0003830">
    <property type="term" value="F:beta-1,4-mannosylglycoprotein 4-beta-N-acetylglucosaminyltransferase activity"/>
    <property type="evidence" value="ECO:0007669"/>
    <property type="project" value="InterPro"/>
</dbReference>
<name>A0A8J2S3J1_9CRUS</name>
<dbReference type="PANTHER" id="PTHR12224:SF0">
    <property type="entry name" value="BETA-1,4-MANNOSYL-GLYCOPROTEIN 4-BETA-N-ACETYLGLUCOSAMINYLTRANSFERASE"/>
    <property type="match status" value="1"/>
</dbReference>
<keyword evidence="1" id="KW-1133">Transmembrane helix</keyword>
<protein>
    <recommendedName>
        <fullName evidence="4">Beta-1,4-mannosyl-glycoprotein 4-beta-N-acetylglucosaminyltransferase</fullName>
    </recommendedName>
</protein>
<dbReference type="Pfam" id="PF04724">
    <property type="entry name" value="Glyco_transf_17"/>
    <property type="match status" value="1"/>
</dbReference>
<dbReference type="AlphaFoldDB" id="A0A8J2S3J1"/>
<reference evidence="2" key="1">
    <citation type="submission" date="2021-11" db="EMBL/GenBank/DDBJ databases">
        <authorList>
            <person name="Schell T."/>
        </authorList>
    </citation>
    <scope>NUCLEOTIDE SEQUENCE</scope>
    <source>
        <strain evidence="2">M5</strain>
    </source>
</reference>
<feature type="transmembrane region" description="Helical" evidence="1">
    <location>
        <begin position="71"/>
        <end position="89"/>
    </location>
</feature>
<accession>A0A8J2S3J1</accession>
<keyword evidence="3" id="KW-1185">Reference proteome</keyword>
<dbReference type="Proteomes" id="UP000789390">
    <property type="component" value="Unassembled WGS sequence"/>
</dbReference>
<dbReference type="OrthoDB" id="6474464at2759"/>
<proteinExistence type="predicted"/>
<dbReference type="GO" id="GO:0006044">
    <property type="term" value="P:N-acetylglucosamine metabolic process"/>
    <property type="evidence" value="ECO:0007669"/>
    <property type="project" value="TreeGrafter"/>
</dbReference>
<evidence type="ECO:0000313" key="2">
    <source>
        <dbReference type="EMBL" id="CAH0108793.1"/>
    </source>
</evidence>
<evidence type="ECO:0000313" key="3">
    <source>
        <dbReference type="Proteomes" id="UP000789390"/>
    </source>
</evidence>
<organism evidence="2 3">
    <name type="scientific">Daphnia galeata</name>
    <dbReference type="NCBI Taxonomy" id="27404"/>
    <lineage>
        <taxon>Eukaryota</taxon>
        <taxon>Metazoa</taxon>
        <taxon>Ecdysozoa</taxon>
        <taxon>Arthropoda</taxon>
        <taxon>Crustacea</taxon>
        <taxon>Branchiopoda</taxon>
        <taxon>Diplostraca</taxon>
        <taxon>Cladocera</taxon>
        <taxon>Anomopoda</taxon>
        <taxon>Daphniidae</taxon>
        <taxon>Daphnia</taxon>
    </lineage>
</organism>
<keyword evidence="1" id="KW-0812">Transmembrane</keyword>
<dbReference type="EMBL" id="CAKKLH010000287">
    <property type="protein sequence ID" value="CAH0108793.1"/>
    <property type="molecule type" value="Genomic_DNA"/>
</dbReference>
<dbReference type="InterPro" id="IPR006813">
    <property type="entry name" value="Glyco_trans_17"/>
</dbReference>
<sequence length="541" mass="63080">MRPIAQTLGPPTSPEETSLPLHSFMWNLSDSQGRPQRCKVLEASKKKHMVSRTLKHFWFHLKQHKRGSRRWIVSIAILQVVTVLVFFHSSSNNIWKSTFPVEIQSVQNGLDSANSPLVISFDENRVITLVDDEFSHFQPVGNAPLCYLEGTSVSETLSSNSSKCLCRANYFGHECGVPAAVWHRTISRKYHKWPLKPRKVPRRIIHGLNINHEIEFFRVRLEELKDAVDVYIVCESNYTAHGDAKPLYLMDKFRSGFMGSYHSKIVHVPLYKFPPEGRENGWFIDMYLRTYMGIHGLNRIHGVRSDDLFVLLDADEIPTREVLMFLKLYDGYPEPIRLAMRWSVFGFFWKRKRDKQNGSIIDWIMDVVKEDGDKDDEDLLEVTAVSTMNLVWKVCQNNTFLIRKDMTNYADFQERLSQYRIEGNRVSPWTSGTKKAYAGYHCSWCYSPEGIRTKLLSAHADDKPRWGDFAEKLDLDYISRLIREGEWFDASHPFVMADWEKEDQYAPKFMLQHPQQFSQLLYPPDMTNELYSSNSHNRDSQ</sequence>
<dbReference type="GO" id="GO:0016020">
    <property type="term" value="C:membrane"/>
    <property type="evidence" value="ECO:0007669"/>
    <property type="project" value="InterPro"/>
</dbReference>
<evidence type="ECO:0000256" key="1">
    <source>
        <dbReference type="SAM" id="Phobius"/>
    </source>
</evidence>
<dbReference type="PANTHER" id="PTHR12224">
    <property type="entry name" value="BETA-1,4-MANNOSYL-GLYCOPROTEIN BETA-1,4-N-ACETYLGLUCOSAMINYL-TRANSFERASE"/>
    <property type="match status" value="1"/>
</dbReference>
<gene>
    <name evidence="2" type="ORF">DGAL_LOCUS12198</name>
</gene>
<comment type="caution">
    <text evidence="2">The sequence shown here is derived from an EMBL/GenBank/DDBJ whole genome shotgun (WGS) entry which is preliminary data.</text>
</comment>